<keyword evidence="2" id="KW-1185">Reference proteome</keyword>
<comment type="caution">
    <text evidence="1">The sequence shown here is derived from an EMBL/GenBank/DDBJ whole genome shotgun (WGS) entry which is preliminary data.</text>
</comment>
<dbReference type="PANTHER" id="PTHR35394:SF5">
    <property type="entry name" value="DUF3176 DOMAIN-CONTAINING PROTEIN"/>
    <property type="match status" value="1"/>
</dbReference>
<dbReference type="InterPro" id="IPR021514">
    <property type="entry name" value="DUF3176"/>
</dbReference>
<dbReference type="PANTHER" id="PTHR35394">
    <property type="entry name" value="DUF3176 DOMAIN-CONTAINING PROTEIN"/>
    <property type="match status" value="1"/>
</dbReference>
<protein>
    <submittedName>
        <fullName evidence="1">Uncharacterized protein</fullName>
    </submittedName>
</protein>
<dbReference type="Pfam" id="PF11374">
    <property type="entry name" value="DUF3176"/>
    <property type="match status" value="1"/>
</dbReference>
<name>A0A8H5L6I8_GIBSU</name>
<gene>
    <name evidence="1" type="ORF">FSUBG_12393</name>
</gene>
<sequence>MESERDSTPPIRRKPINTVDAVAWPTTVESRNDPKTPTKAFDGKQYASAVGVVPINDQIHRSTSNQDNFAVGEGLAQAKWIWFKQPRPLKDFEAFDKASRGLGGSLSLLSHTKGWVVGIIAAFLLSTTIATSTITQFAVTYPSRFDQDGSKGSAEAWRLGESWGKDESNYAFSYEVTNVTHLIEADVNFHDGNPNITLPNGVWTEPGKSRARFTGAPTFSLGSGPTLVHQHLQDVSILHYFAIYWDGSNLVPRALEVSHYWCIDTYHPEVVDNVVRMNKSASQIPKLHALQGDDYRGYVHLELPGKDDVTWTIGRLTTSTIAAQLNESLSGYTVVLAGEPRRDTSGSDILAQATKEVLQKLAKGNSTLEIQEAERAWWTALEGMAANVANSLTNTLLPDQSNVDGVSLNSEVTLSISLLICIIVESAKAEVEIMKGSTVPVLFAISAVDKARMENGDIDLDSLRQMKNYQQLAHINLHKVGQKWVLQ</sequence>
<dbReference type="EMBL" id="JAAOAV010000266">
    <property type="protein sequence ID" value="KAF5585618.1"/>
    <property type="molecule type" value="Genomic_DNA"/>
</dbReference>
<dbReference type="OrthoDB" id="5376804at2759"/>
<dbReference type="AlphaFoldDB" id="A0A8H5L6I8"/>
<dbReference type="RefSeq" id="XP_036532129.1">
    <property type="nucleotide sequence ID" value="XM_036677176.1"/>
</dbReference>
<evidence type="ECO:0000313" key="1">
    <source>
        <dbReference type="EMBL" id="KAF5585618.1"/>
    </source>
</evidence>
<dbReference type="Proteomes" id="UP000547976">
    <property type="component" value="Unassembled WGS sequence"/>
</dbReference>
<proteinExistence type="predicted"/>
<evidence type="ECO:0000313" key="2">
    <source>
        <dbReference type="Proteomes" id="UP000547976"/>
    </source>
</evidence>
<dbReference type="GeneID" id="59311894"/>
<reference evidence="1 2" key="1">
    <citation type="submission" date="2020-05" db="EMBL/GenBank/DDBJ databases">
        <title>Identification and distribution of gene clusters putatively required for synthesis of sphingolipid metabolism inhibitors in phylogenetically diverse species of the filamentous fungus Fusarium.</title>
        <authorList>
            <person name="Kim H.-S."/>
            <person name="Busman M."/>
            <person name="Brown D.W."/>
            <person name="Divon H."/>
            <person name="Uhlig S."/>
            <person name="Proctor R.H."/>
        </authorList>
    </citation>
    <scope>NUCLEOTIDE SEQUENCE [LARGE SCALE GENOMIC DNA]</scope>
    <source>
        <strain evidence="1 2">NRRL 66333</strain>
    </source>
</reference>
<organism evidence="1 2">
    <name type="scientific">Gibberella subglutinans</name>
    <name type="common">Fusarium subglutinans</name>
    <dbReference type="NCBI Taxonomy" id="42677"/>
    <lineage>
        <taxon>Eukaryota</taxon>
        <taxon>Fungi</taxon>
        <taxon>Dikarya</taxon>
        <taxon>Ascomycota</taxon>
        <taxon>Pezizomycotina</taxon>
        <taxon>Sordariomycetes</taxon>
        <taxon>Hypocreomycetidae</taxon>
        <taxon>Hypocreales</taxon>
        <taxon>Nectriaceae</taxon>
        <taxon>Fusarium</taxon>
        <taxon>Fusarium fujikuroi species complex</taxon>
    </lineage>
</organism>
<accession>A0A8H5L6I8</accession>